<keyword evidence="2" id="KW-1185">Reference proteome</keyword>
<dbReference type="EMBL" id="CAJVPT010007241">
    <property type="protein sequence ID" value="CAG8539257.1"/>
    <property type="molecule type" value="Genomic_DNA"/>
</dbReference>
<organism evidence="1 2">
    <name type="scientific">Acaulospora colombiana</name>
    <dbReference type="NCBI Taxonomy" id="27376"/>
    <lineage>
        <taxon>Eukaryota</taxon>
        <taxon>Fungi</taxon>
        <taxon>Fungi incertae sedis</taxon>
        <taxon>Mucoromycota</taxon>
        <taxon>Glomeromycotina</taxon>
        <taxon>Glomeromycetes</taxon>
        <taxon>Diversisporales</taxon>
        <taxon>Acaulosporaceae</taxon>
        <taxon>Acaulospora</taxon>
    </lineage>
</organism>
<dbReference type="Proteomes" id="UP000789525">
    <property type="component" value="Unassembled WGS sequence"/>
</dbReference>
<protein>
    <submittedName>
        <fullName evidence="1">2578_t:CDS:1</fullName>
    </submittedName>
</protein>
<gene>
    <name evidence="1" type="ORF">ACOLOM_LOCUS4404</name>
</gene>
<proteinExistence type="predicted"/>
<accession>A0ACA9LMJ9</accession>
<evidence type="ECO:0000313" key="2">
    <source>
        <dbReference type="Proteomes" id="UP000789525"/>
    </source>
</evidence>
<evidence type="ECO:0000313" key="1">
    <source>
        <dbReference type="EMBL" id="CAG8539257.1"/>
    </source>
</evidence>
<sequence>MNRHKNPANASSSLTPPTPHHKIPLNEKTYENLISSLGGITITIEQKVEVKGIFDDKTKRLAPNKGSYSKIPRPTTTTMVQRKDRPVQISPTRTKSAQRSDLIPKINPLSINSRKDFPGLGYKVQSNFTVNAPTANPENSNDPTDMEDEDSSTTAQLAIPPKLLHTALVPLEQYRKYELARKNVDSGPNSHPKQLSHVESKQKMTMPTSQGAKRPSQIFRQRLLEQSVSVSLNSSWSNNSMSLKAEKDNRSEPANTHRPRKLLRANSKRKRTLISSPSVKLESLPEQSTSVPLTGQKLDKSMVVQLAQDVQGNISDVNLRSPQLSSVGSIPNAKRPSQVFRQHLLEQSISMSLTGSGFSNLTSIKPTQDVSKNIPPALTNNRNLRHRRLSRANSRRKVLSSNVKRESQIFRQRLLEQSVSMSLVGSGLKHVTSTELAKDVSKNDISAPINAQRANYKRKGSSISPPDAKRASQIFRQRLLEQSVSMSLSGSGSNSLNQSRLPVRRLSRRARERESRMNNANIDSKCSPVLVKPNAVNILPTSKILESEELSQKVNQEIQRQARLKPPQPPPRNVTHNPPTPSSIPTPSVSKNDSPPLISLLPERKITGSPTQKAITQTSPRPISIDILPFPTHLSHRNTMKIPFPMSLRVAPRF</sequence>
<reference evidence="1" key="1">
    <citation type="submission" date="2021-06" db="EMBL/GenBank/DDBJ databases">
        <authorList>
            <person name="Kallberg Y."/>
            <person name="Tangrot J."/>
            <person name="Rosling A."/>
        </authorList>
    </citation>
    <scope>NUCLEOTIDE SEQUENCE</scope>
    <source>
        <strain evidence="1">CL356</strain>
    </source>
</reference>
<comment type="caution">
    <text evidence="1">The sequence shown here is derived from an EMBL/GenBank/DDBJ whole genome shotgun (WGS) entry which is preliminary data.</text>
</comment>
<name>A0ACA9LMJ9_9GLOM</name>